<keyword evidence="8" id="KW-1185">Reference proteome</keyword>
<dbReference type="GO" id="GO:0016787">
    <property type="term" value="F:hydrolase activity"/>
    <property type="evidence" value="ECO:0007669"/>
    <property type="project" value="UniProtKB-KW"/>
</dbReference>
<dbReference type="PANTHER" id="PTHR12629:SF0">
    <property type="entry name" value="DIPHOSPHOINOSITOL-POLYPHOSPHATE DIPHOSPHATASE"/>
    <property type="match status" value="1"/>
</dbReference>
<evidence type="ECO:0000256" key="2">
    <source>
        <dbReference type="ARBA" id="ARBA00022723"/>
    </source>
</evidence>
<dbReference type="EMBL" id="JBHUIJ010000008">
    <property type="protein sequence ID" value="MFD2237278.1"/>
    <property type="molecule type" value="Genomic_DNA"/>
</dbReference>
<evidence type="ECO:0000256" key="3">
    <source>
        <dbReference type="ARBA" id="ARBA00022801"/>
    </source>
</evidence>
<dbReference type="PANTHER" id="PTHR12629">
    <property type="entry name" value="DIPHOSPHOINOSITOL POLYPHOSPHATE PHOSPHOHYDROLASE"/>
    <property type="match status" value="1"/>
</dbReference>
<sequence>MARSGAKKRKDVERQVAALPVRLSPGGGLEVLLVTSRETRRWVIPKGNPIKGLKRFEAAAVEAEEEAGVHGKIMPDPYRRFDYWKRRRDRFQFCRVDVFLLLVREEEDDWKERGQRHRAWTSPRQAFDLVLEPGLQSIFAELARDGHVAELLASDEAARRRPEAQARLSAETGNA</sequence>
<evidence type="ECO:0000256" key="4">
    <source>
        <dbReference type="ARBA" id="ARBA00022842"/>
    </source>
</evidence>
<keyword evidence="2" id="KW-0479">Metal-binding</keyword>
<feature type="domain" description="Nudix hydrolase" evidence="6">
    <location>
        <begin position="13"/>
        <end position="143"/>
    </location>
</feature>
<keyword evidence="4" id="KW-0460">Magnesium</keyword>
<dbReference type="InterPro" id="IPR047198">
    <property type="entry name" value="DDP-like_NUDIX"/>
</dbReference>
<dbReference type="RefSeq" id="WP_209736900.1">
    <property type="nucleotide sequence ID" value="NZ_CP072611.1"/>
</dbReference>
<organism evidence="7 8">
    <name type="scientific">Aureimonas populi</name>
    <dbReference type="NCBI Taxonomy" id="1701758"/>
    <lineage>
        <taxon>Bacteria</taxon>
        <taxon>Pseudomonadati</taxon>
        <taxon>Pseudomonadota</taxon>
        <taxon>Alphaproteobacteria</taxon>
        <taxon>Hyphomicrobiales</taxon>
        <taxon>Aurantimonadaceae</taxon>
        <taxon>Aureimonas</taxon>
    </lineage>
</organism>
<dbReference type="SUPFAM" id="SSF55811">
    <property type="entry name" value="Nudix"/>
    <property type="match status" value="1"/>
</dbReference>
<accession>A0ABW5CMG7</accession>
<evidence type="ECO:0000259" key="6">
    <source>
        <dbReference type="PROSITE" id="PS51462"/>
    </source>
</evidence>
<evidence type="ECO:0000256" key="5">
    <source>
        <dbReference type="SAM" id="MobiDB-lite"/>
    </source>
</evidence>
<protein>
    <submittedName>
        <fullName evidence="7">NUDIX hydrolase</fullName>
    </submittedName>
</protein>
<dbReference type="Proteomes" id="UP001597371">
    <property type="component" value="Unassembled WGS sequence"/>
</dbReference>
<name>A0ABW5CMG7_9HYPH</name>
<dbReference type="CDD" id="cd04666">
    <property type="entry name" value="NUDIX_DIPP2_like_Nudt4"/>
    <property type="match status" value="1"/>
</dbReference>
<dbReference type="InterPro" id="IPR000086">
    <property type="entry name" value="NUDIX_hydrolase_dom"/>
</dbReference>
<keyword evidence="3 7" id="KW-0378">Hydrolase</keyword>
<proteinExistence type="predicted"/>
<evidence type="ECO:0000313" key="8">
    <source>
        <dbReference type="Proteomes" id="UP001597371"/>
    </source>
</evidence>
<dbReference type="Pfam" id="PF00293">
    <property type="entry name" value="NUDIX"/>
    <property type="match status" value="1"/>
</dbReference>
<dbReference type="PROSITE" id="PS51462">
    <property type="entry name" value="NUDIX"/>
    <property type="match status" value="1"/>
</dbReference>
<comment type="caution">
    <text evidence="7">The sequence shown here is derived from an EMBL/GenBank/DDBJ whole genome shotgun (WGS) entry which is preliminary data.</text>
</comment>
<gene>
    <name evidence="7" type="ORF">ACFSKQ_07335</name>
</gene>
<feature type="region of interest" description="Disordered" evidence="5">
    <location>
        <begin position="154"/>
        <end position="175"/>
    </location>
</feature>
<dbReference type="Gene3D" id="3.90.79.10">
    <property type="entry name" value="Nucleoside Triphosphate Pyrophosphohydrolase"/>
    <property type="match status" value="1"/>
</dbReference>
<evidence type="ECO:0000313" key="7">
    <source>
        <dbReference type="EMBL" id="MFD2237278.1"/>
    </source>
</evidence>
<dbReference type="InterPro" id="IPR015797">
    <property type="entry name" value="NUDIX_hydrolase-like_dom_sf"/>
</dbReference>
<reference evidence="8" key="1">
    <citation type="journal article" date="2019" name="Int. J. Syst. Evol. Microbiol.">
        <title>The Global Catalogue of Microorganisms (GCM) 10K type strain sequencing project: providing services to taxonomists for standard genome sequencing and annotation.</title>
        <authorList>
            <consortium name="The Broad Institute Genomics Platform"/>
            <consortium name="The Broad Institute Genome Sequencing Center for Infectious Disease"/>
            <person name="Wu L."/>
            <person name="Ma J."/>
        </authorList>
    </citation>
    <scope>NUCLEOTIDE SEQUENCE [LARGE SCALE GENOMIC DNA]</scope>
    <source>
        <strain evidence="8">ZS-35-S2</strain>
    </source>
</reference>
<comment type="cofactor">
    <cofactor evidence="1">
        <name>Mg(2+)</name>
        <dbReference type="ChEBI" id="CHEBI:18420"/>
    </cofactor>
</comment>
<evidence type="ECO:0000256" key="1">
    <source>
        <dbReference type="ARBA" id="ARBA00001946"/>
    </source>
</evidence>